<keyword evidence="11 12" id="KW-0472">Membrane</keyword>
<keyword evidence="8 12" id="KW-0812">Transmembrane</keyword>
<dbReference type="PANTHER" id="PTHR37531">
    <property type="entry name" value="HEME EXPORTER PROTEIN D"/>
    <property type="match status" value="1"/>
</dbReference>
<accession>A0A432W8F6</accession>
<keyword evidence="6 12" id="KW-1003">Cell membrane</keyword>
<dbReference type="Proteomes" id="UP000288293">
    <property type="component" value="Unassembled WGS sequence"/>
</dbReference>
<dbReference type="InterPro" id="IPR052075">
    <property type="entry name" value="Heme_exporter_D"/>
</dbReference>
<evidence type="ECO:0000256" key="10">
    <source>
        <dbReference type="ARBA" id="ARBA00022989"/>
    </source>
</evidence>
<dbReference type="AlphaFoldDB" id="A0A432W8F6"/>
<organism evidence="13 14">
    <name type="scientific">Aliidiomarina minuta</name>
    <dbReference type="NCBI Taxonomy" id="880057"/>
    <lineage>
        <taxon>Bacteria</taxon>
        <taxon>Pseudomonadati</taxon>
        <taxon>Pseudomonadota</taxon>
        <taxon>Gammaproteobacteria</taxon>
        <taxon>Alteromonadales</taxon>
        <taxon>Idiomarinaceae</taxon>
        <taxon>Aliidiomarina</taxon>
    </lineage>
</organism>
<dbReference type="RefSeq" id="WP_126803165.1">
    <property type="nucleotide sequence ID" value="NZ_PIPL01000001.1"/>
</dbReference>
<dbReference type="EMBL" id="PIPL01000001">
    <property type="protein sequence ID" value="RUO26355.1"/>
    <property type="molecule type" value="Genomic_DNA"/>
</dbReference>
<feature type="transmembrane region" description="Helical" evidence="12">
    <location>
        <begin position="15"/>
        <end position="36"/>
    </location>
</feature>
<name>A0A432W8F6_9GAMM</name>
<comment type="function">
    <text evidence="1 12">Required for the export of heme to the periplasm for the biogenesis of c-type cytochromes.</text>
</comment>
<evidence type="ECO:0000256" key="1">
    <source>
        <dbReference type="ARBA" id="ARBA00002442"/>
    </source>
</evidence>
<evidence type="ECO:0000256" key="9">
    <source>
        <dbReference type="ARBA" id="ARBA00022748"/>
    </source>
</evidence>
<dbReference type="PANTHER" id="PTHR37531:SF1">
    <property type="entry name" value="HEME EXPORTER PROTEIN D"/>
    <property type="match status" value="1"/>
</dbReference>
<dbReference type="GO" id="GO:0017004">
    <property type="term" value="P:cytochrome complex assembly"/>
    <property type="evidence" value="ECO:0007669"/>
    <property type="project" value="UniProtKB-KW"/>
</dbReference>
<dbReference type="GO" id="GO:0015886">
    <property type="term" value="P:heme transport"/>
    <property type="evidence" value="ECO:0007669"/>
    <property type="project" value="InterPro"/>
</dbReference>
<evidence type="ECO:0000256" key="2">
    <source>
        <dbReference type="ARBA" id="ARBA00004377"/>
    </source>
</evidence>
<evidence type="ECO:0000256" key="7">
    <source>
        <dbReference type="ARBA" id="ARBA00022519"/>
    </source>
</evidence>
<evidence type="ECO:0000256" key="5">
    <source>
        <dbReference type="ARBA" id="ARBA00022448"/>
    </source>
</evidence>
<comment type="caution">
    <text evidence="13">The sequence shown here is derived from an EMBL/GenBank/DDBJ whole genome shotgun (WGS) entry which is preliminary data.</text>
</comment>
<dbReference type="InterPro" id="IPR007078">
    <property type="entry name" value="Haem_export_protD_CcmD"/>
</dbReference>
<evidence type="ECO:0000256" key="11">
    <source>
        <dbReference type="ARBA" id="ARBA00023136"/>
    </source>
</evidence>
<dbReference type="GO" id="GO:1903607">
    <property type="term" value="P:cytochrome c biosynthetic process"/>
    <property type="evidence" value="ECO:0007669"/>
    <property type="project" value="TreeGrafter"/>
</dbReference>
<evidence type="ECO:0000256" key="8">
    <source>
        <dbReference type="ARBA" id="ARBA00022692"/>
    </source>
</evidence>
<comment type="similarity">
    <text evidence="3 12">Belongs to the CcmD/CycX/HelD family.</text>
</comment>
<evidence type="ECO:0000256" key="12">
    <source>
        <dbReference type="RuleBase" id="RU363101"/>
    </source>
</evidence>
<evidence type="ECO:0000313" key="14">
    <source>
        <dbReference type="Proteomes" id="UP000288293"/>
    </source>
</evidence>
<keyword evidence="9 12" id="KW-0201">Cytochrome c-type biogenesis</keyword>
<evidence type="ECO:0000256" key="6">
    <source>
        <dbReference type="ARBA" id="ARBA00022475"/>
    </source>
</evidence>
<dbReference type="OrthoDB" id="9815607at2"/>
<evidence type="ECO:0000256" key="3">
    <source>
        <dbReference type="ARBA" id="ARBA00008741"/>
    </source>
</evidence>
<protein>
    <recommendedName>
        <fullName evidence="4 12">Heme exporter protein D</fullName>
    </recommendedName>
</protein>
<proteinExistence type="inferred from homology"/>
<evidence type="ECO:0000256" key="4">
    <source>
        <dbReference type="ARBA" id="ARBA00016461"/>
    </source>
</evidence>
<keyword evidence="7 12" id="KW-0997">Cell inner membrane</keyword>
<reference evidence="13 14" key="1">
    <citation type="journal article" date="2011" name="Front. Microbiol.">
        <title>Genomic signatures of strain selection and enhancement in Bacillus atrophaeus var. globigii, a historical biowarfare simulant.</title>
        <authorList>
            <person name="Gibbons H.S."/>
            <person name="Broomall S.M."/>
            <person name="McNew L.A."/>
            <person name="Daligault H."/>
            <person name="Chapman C."/>
            <person name="Bruce D."/>
            <person name="Karavis M."/>
            <person name="Krepps M."/>
            <person name="McGregor P.A."/>
            <person name="Hong C."/>
            <person name="Park K.H."/>
            <person name="Akmal A."/>
            <person name="Feldman A."/>
            <person name="Lin J.S."/>
            <person name="Chang W.E."/>
            <person name="Higgs B.W."/>
            <person name="Demirev P."/>
            <person name="Lindquist J."/>
            <person name="Liem A."/>
            <person name="Fochler E."/>
            <person name="Read T.D."/>
            <person name="Tapia R."/>
            <person name="Johnson S."/>
            <person name="Bishop-Lilly K.A."/>
            <person name="Detter C."/>
            <person name="Han C."/>
            <person name="Sozhamannan S."/>
            <person name="Rosenzweig C.N."/>
            <person name="Skowronski E.W."/>
        </authorList>
    </citation>
    <scope>NUCLEOTIDE SEQUENCE [LARGE SCALE GENOMIC DNA]</scope>
    <source>
        <strain evidence="13 14">MLST1</strain>
    </source>
</reference>
<sequence length="67" mass="7867">MQFESWQEFILMGGYGFYVWLSFAATFLCLGVLTWHTAFTRRLLRKEALKQAARAQRIQHAKQDVSL</sequence>
<gene>
    <name evidence="13" type="primary">ccmD</name>
    <name evidence="13" type="ORF">CWE09_06500</name>
</gene>
<evidence type="ECO:0000313" key="13">
    <source>
        <dbReference type="EMBL" id="RUO26355.1"/>
    </source>
</evidence>
<dbReference type="GO" id="GO:0005886">
    <property type="term" value="C:plasma membrane"/>
    <property type="evidence" value="ECO:0007669"/>
    <property type="project" value="UniProtKB-SubCell"/>
</dbReference>
<keyword evidence="5 12" id="KW-0813">Transport</keyword>
<keyword evidence="14" id="KW-1185">Reference proteome</keyword>
<comment type="subcellular location">
    <subcellularLocation>
        <location evidence="2 12">Cell inner membrane</location>
        <topology evidence="2 12">Single-pass membrane protein</topology>
    </subcellularLocation>
</comment>
<dbReference type="NCBIfam" id="TIGR03141">
    <property type="entry name" value="cytochro_ccmD"/>
    <property type="match status" value="1"/>
</dbReference>
<dbReference type="Pfam" id="PF04995">
    <property type="entry name" value="CcmD"/>
    <property type="match status" value="1"/>
</dbReference>
<keyword evidence="10 12" id="KW-1133">Transmembrane helix</keyword>